<comment type="subcellular location">
    <subcellularLocation>
        <location evidence="1">Cell inner membrane</location>
    </subcellularLocation>
</comment>
<keyword evidence="3" id="KW-0997">Cell inner membrane</keyword>
<keyword evidence="4 8" id="KW-0808">Transferase</keyword>
<dbReference type="GO" id="GO:0009247">
    <property type="term" value="P:glycolipid biosynthetic process"/>
    <property type="evidence" value="ECO:0007669"/>
    <property type="project" value="UniProtKB-ARBA"/>
</dbReference>
<dbReference type="Pfam" id="PF03279">
    <property type="entry name" value="Lip_A_acyltrans"/>
    <property type="match status" value="1"/>
</dbReference>
<dbReference type="GO" id="GO:0005886">
    <property type="term" value="C:plasma membrane"/>
    <property type="evidence" value="ECO:0007669"/>
    <property type="project" value="UniProtKB-SubCell"/>
</dbReference>
<evidence type="ECO:0000256" key="6">
    <source>
        <dbReference type="ARBA" id="ARBA00023315"/>
    </source>
</evidence>
<accession>A0A424Z1W7</accession>
<organism evidence="8 9">
    <name type="scientific">Campylobacter hepaticus</name>
    <dbReference type="NCBI Taxonomy" id="1813019"/>
    <lineage>
        <taxon>Bacteria</taxon>
        <taxon>Pseudomonadati</taxon>
        <taxon>Campylobacterota</taxon>
        <taxon>Epsilonproteobacteria</taxon>
        <taxon>Campylobacterales</taxon>
        <taxon>Campylobacteraceae</taxon>
        <taxon>Campylobacter</taxon>
    </lineage>
</organism>
<name>A0A424Z1W7_9BACT</name>
<dbReference type="PANTHER" id="PTHR30606">
    <property type="entry name" value="LIPID A BIOSYNTHESIS LAUROYL ACYLTRANSFERASE"/>
    <property type="match status" value="1"/>
</dbReference>
<evidence type="ECO:0000256" key="5">
    <source>
        <dbReference type="ARBA" id="ARBA00023136"/>
    </source>
</evidence>
<protein>
    <submittedName>
        <fullName evidence="8">Lauroyl acyltransferase</fullName>
    </submittedName>
</protein>
<sequence length="293" mass="34613">MKNKDNLYLSLYFILKFFIIFMPHFILNFLALITARITFYLNKKHRKIIDTNLQICFPTYDKKKRDKIALKIYKNFAQLGIDCLKNQNTTKEKILNKVQFINENFLTQALANKRPIIFTTAHYGNWEILSLAYAAKYGPISIVGKKLKSEVMYKILSQNRTQFNIQLIDKKGGLKQMLSALKRGRSLGLLTDQDCTDNESIKISFFNKEVNYQMGASFIAQKSDALIIPVYVYKNKFNQFCIEFFKPKDPRNTTLEELTLYQAQTCEAMIKKRPWEYFFFHRRFASYSEELYK</sequence>
<keyword evidence="7" id="KW-1133">Transmembrane helix</keyword>
<dbReference type="EMBL" id="QURW01000004">
    <property type="protein sequence ID" value="RQD88097.1"/>
    <property type="molecule type" value="Genomic_DNA"/>
</dbReference>
<evidence type="ECO:0000256" key="3">
    <source>
        <dbReference type="ARBA" id="ARBA00022519"/>
    </source>
</evidence>
<gene>
    <name evidence="8" type="ORF">DZD40_01925</name>
</gene>
<keyword evidence="6 8" id="KW-0012">Acyltransferase</keyword>
<dbReference type="GO" id="GO:0016746">
    <property type="term" value="F:acyltransferase activity"/>
    <property type="evidence" value="ECO:0007669"/>
    <property type="project" value="UniProtKB-KW"/>
</dbReference>
<evidence type="ECO:0000256" key="4">
    <source>
        <dbReference type="ARBA" id="ARBA00022679"/>
    </source>
</evidence>
<evidence type="ECO:0000256" key="7">
    <source>
        <dbReference type="SAM" id="Phobius"/>
    </source>
</evidence>
<dbReference type="RefSeq" id="WP_124134250.1">
    <property type="nucleotide sequence ID" value="NZ_QURW01000004.1"/>
</dbReference>
<dbReference type="InterPro" id="IPR004960">
    <property type="entry name" value="LipA_acyltrans"/>
</dbReference>
<evidence type="ECO:0000256" key="1">
    <source>
        <dbReference type="ARBA" id="ARBA00004533"/>
    </source>
</evidence>
<comment type="caution">
    <text evidence="8">The sequence shown here is derived from an EMBL/GenBank/DDBJ whole genome shotgun (WGS) entry which is preliminary data.</text>
</comment>
<dbReference type="AlphaFoldDB" id="A0A424Z1W7"/>
<keyword evidence="2" id="KW-1003">Cell membrane</keyword>
<keyword evidence="5 7" id="KW-0472">Membrane</keyword>
<dbReference type="PANTHER" id="PTHR30606:SF9">
    <property type="entry name" value="LIPID A BIOSYNTHESIS LAUROYLTRANSFERASE"/>
    <property type="match status" value="1"/>
</dbReference>
<feature type="transmembrane region" description="Helical" evidence="7">
    <location>
        <begin position="12"/>
        <end position="39"/>
    </location>
</feature>
<dbReference type="STRING" id="1813019.A2J15_03660"/>
<evidence type="ECO:0000256" key="2">
    <source>
        <dbReference type="ARBA" id="ARBA00022475"/>
    </source>
</evidence>
<dbReference type="CDD" id="cd07984">
    <property type="entry name" value="LPLAT_LABLAT-like"/>
    <property type="match status" value="1"/>
</dbReference>
<evidence type="ECO:0000313" key="8">
    <source>
        <dbReference type="EMBL" id="RQD88097.1"/>
    </source>
</evidence>
<dbReference type="NCBIfam" id="NF006270">
    <property type="entry name" value="PRK08419.1"/>
    <property type="match status" value="1"/>
</dbReference>
<evidence type="ECO:0000313" key="9">
    <source>
        <dbReference type="Proteomes" id="UP000286095"/>
    </source>
</evidence>
<keyword evidence="7" id="KW-0812">Transmembrane</keyword>
<proteinExistence type="predicted"/>
<reference evidence="8 9" key="1">
    <citation type="submission" date="2018-08" db="EMBL/GenBank/DDBJ databases">
        <title>Survival mechanisms of Campylobacter hepaticus identified by genomic analysis and comparative transcriptomic analysis of in vivo and in vitro derived bacteria.</title>
        <authorList>
            <person name="Van T.T.H."/>
            <person name="Moore R.J."/>
        </authorList>
    </citation>
    <scope>NUCLEOTIDE SEQUENCE [LARGE SCALE GENOMIC DNA]</scope>
    <source>
        <strain evidence="8 9">54L</strain>
    </source>
</reference>
<dbReference type="Proteomes" id="UP000286095">
    <property type="component" value="Unassembled WGS sequence"/>
</dbReference>